<reference evidence="3" key="1">
    <citation type="submission" date="2020-05" db="EMBL/GenBank/DDBJ databases">
        <authorList>
            <person name="Chiriac C."/>
            <person name="Salcher M."/>
            <person name="Ghai R."/>
            <person name="Kavagutti S V."/>
        </authorList>
    </citation>
    <scope>NUCLEOTIDE SEQUENCE</scope>
</reference>
<proteinExistence type="predicted"/>
<dbReference type="InterPro" id="IPR000073">
    <property type="entry name" value="AB_hydrolase_1"/>
</dbReference>
<evidence type="ECO:0000313" key="4">
    <source>
        <dbReference type="EMBL" id="CAB5029968.1"/>
    </source>
</evidence>
<dbReference type="PRINTS" id="PR00412">
    <property type="entry name" value="EPOXHYDRLASE"/>
</dbReference>
<dbReference type="AlphaFoldDB" id="A0A6J7NI43"/>
<dbReference type="PRINTS" id="PR00111">
    <property type="entry name" value="ABHYDROLASE"/>
</dbReference>
<dbReference type="GO" id="GO:0016787">
    <property type="term" value="F:hydrolase activity"/>
    <property type="evidence" value="ECO:0007669"/>
    <property type="project" value="UniProtKB-KW"/>
</dbReference>
<keyword evidence="1" id="KW-0378">Hydrolase</keyword>
<gene>
    <name evidence="3" type="ORF">UFOPK3914_01555</name>
    <name evidence="4" type="ORF">UFOPK4173_00514</name>
</gene>
<evidence type="ECO:0000259" key="2">
    <source>
        <dbReference type="Pfam" id="PF00561"/>
    </source>
</evidence>
<dbReference type="InterPro" id="IPR029058">
    <property type="entry name" value="AB_hydrolase_fold"/>
</dbReference>
<feature type="domain" description="AB hydrolase-1" evidence="2">
    <location>
        <begin position="52"/>
        <end position="175"/>
    </location>
</feature>
<evidence type="ECO:0000313" key="3">
    <source>
        <dbReference type="EMBL" id="CAB4990253.1"/>
    </source>
</evidence>
<sequence>MAAFPPAQMIKLSGQLQPPGTAPAEVSLSVHQLPAAAQDQATRRAATDSPPPAVVFCHGFPDLGYSWRHQLAPISQAGFRVIAPDQRGYGGSSAPEQIEAYGLGQLCGDLAELLDALEIERAVFVGHDWGGFVAWGMPVLFPERCAGVIGVCTPYTPFPSLEFLQMMFGEDPEQMYMMWFQEPGVAESVLDSRARLMFEKLSVQGIDPAVLAELGVARESGFNFNPFIDLEGLPTVAPSVLTEEDLEFYASTFERTGFRGPVNWYRNIAANGLNYPAVGTQAIELPTLMLCAEWDPALPPELASGMPALCSDLEMHTIPKAGHWVHEEYPDQVNSLMTDWLTRRFLAPYES</sequence>
<dbReference type="Pfam" id="PF00561">
    <property type="entry name" value="Abhydrolase_1"/>
    <property type="match status" value="1"/>
</dbReference>
<name>A0A6J7NI43_9ZZZZ</name>
<dbReference type="SUPFAM" id="SSF53474">
    <property type="entry name" value="alpha/beta-Hydrolases"/>
    <property type="match status" value="1"/>
</dbReference>
<dbReference type="Gene3D" id="3.40.50.1820">
    <property type="entry name" value="alpha/beta hydrolase"/>
    <property type="match status" value="1"/>
</dbReference>
<accession>A0A6J7NI43</accession>
<protein>
    <submittedName>
        <fullName evidence="3">Unannotated protein</fullName>
    </submittedName>
</protein>
<dbReference type="PANTHER" id="PTHR43329">
    <property type="entry name" value="EPOXIDE HYDROLASE"/>
    <property type="match status" value="1"/>
</dbReference>
<evidence type="ECO:0000256" key="1">
    <source>
        <dbReference type="ARBA" id="ARBA00022801"/>
    </source>
</evidence>
<organism evidence="3">
    <name type="scientific">freshwater metagenome</name>
    <dbReference type="NCBI Taxonomy" id="449393"/>
    <lineage>
        <taxon>unclassified sequences</taxon>
        <taxon>metagenomes</taxon>
        <taxon>ecological metagenomes</taxon>
    </lineage>
</organism>
<dbReference type="EMBL" id="CAFBOG010000170">
    <property type="protein sequence ID" value="CAB4990253.1"/>
    <property type="molecule type" value="Genomic_DNA"/>
</dbReference>
<dbReference type="InterPro" id="IPR000639">
    <property type="entry name" value="Epox_hydrolase-like"/>
</dbReference>
<dbReference type="EMBL" id="CAFBPW010000038">
    <property type="protein sequence ID" value="CAB5029968.1"/>
    <property type="molecule type" value="Genomic_DNA"/>
</dbReference>